<dbReference type="Gene3D" id="3.30.420.10">
    <property type="entry name" value="Ribonuclease H-like superfamily/Ribonuclease H"/>
    <property type="match status" value="1"/>
</dbReference>
<dbReference type="EMBL" id="BGPR01003521">
    <property type="protein sequence ID" value="GBM89197.1"/>
    <property type="molecule type" value="Genomic_DNA"/>
</dbReference>
<reference evidence="1 2" key="1">
    <citation type="journal article" date="2019" name="Sci. Rep.">
        <title>Orb-weaving spider Araneus ventricosus genome elucidates the spidroin gene catalogue.</title>
        <authorList>
            <person name="Kono N."/>
            <person name="Nakamura H."/>
            <person name="Ohtoshi R."/>
            <person name="Moran D.A.P."/>
            <person name="Shinohara A."/>
            <person name="Yoshida Y."/>
            <person name="Fujiwara M."/>
            <person name="Mori M."/>
            <person name="Tomita M."/>
            <person name="Arakawa K."/>
        </authorList>
    </citation>
    <scope>NUCLEOTIDE SEQUENCE [LARGE SCALE GENOMIC DNA]</scope>
</reference>
<dbReference type="GO" id="GO:0003676">
    <property type="term" value="F:nucleic acid binding"/>
    <property type="evidence" value="ECO:0007669"/>
    <property type="project" value="InterPro"/>
</dbReference>
<dbReference type="Proteomes" id="UP000499080">
    <property type="component" value="Unassembled WGS sequence"/>
</dbReference>
<keyword evidence="2" id="KW-1185">Reference proteome</keyword>
<organism evidence="1 2">
    <name type="scientific">Araneus ventricosus</name>
    <name type="common">Orbweaver spider</name>
    <name type="synonym">Epeira ventricosa</name>
    <dbReference type="NCBI Taxonomy" id="182803"/>
    <lineage>
        <taxon>Eukaryota</taxon>
        <taxon>Metazoa</taxon>
        <taxon>Ecdysozoa</taxon>
        <taxon>Arthropoda</taxon>
        <taxon>Chelicerata</taxon>
        <taxon>Arachnida</taxon>
        <taxon>Araneae</taxon>
        <taxon>Araneomorphae</taxon>
        <taxon>Entelegynae</taxon>
        <taxon>Araneoidea</taxon>
        <taxon>Araneidae</taxon>
        <taxon>Araneus</taxon>
    </lineage>
</organism>
<dbReference type="PANTHER" id="PTHR47326">
    <property type="entry name" value="TRANSPOSABLE ELEMENT TC3 TRANSPOSASE-LIKE PROTEIN"/>
    <property type="match status" value="1"/>
</dbReference>
<accession>A0A4Y2JGS2</accession>
<evidence type="ECO:0000313" key="2">
    <source>
        <dbReference type="Proteomes" id="UP000499080"/>
    </source>
</evidence>
<dbReference type="AlphaFoldDB" id="A0A4Y2JGS2"/>
<comment type="caution">
    <text evidence="1">The sequence shown here is derived from an EMBL/GenBank/DDBJ whole genome shotgun (WGS) entry which is preliminary data.</text>
</comment>
<sequence>MLQHWLLPQIQQDRDDFVFMPDDTSSHFHHQVHQYVNDTILDPCDFYLSGYIKDSMYILPVPATLQDLRDRIVTAVNSITRDHYFEFGKKWTNDFTFIA</sequence>
<dbReference type="PANTHER" id="PTHR47326:SF1">
    <property type="entry name" value="HTH PSQ-TYPE DOMAIN-CONTAINING PROTEIN"/>
    <property type="match status" value="1"/>
</dbReference>
<protein>
    <submittedName>
        <fullName evidence="1">Uncharacterized protein</fullName>
    </submittedName>
</protein>
<name>A0A4Y2JGS2_ARAVE</name>
<proteinExistence type="predicted"/>
<dbReference type="InterPro" id="IPR036397">
    <property type="entry name" value="RNaseH_sf"/>
</dbReference>
<gene>
    <name evidence="1" type="ORF">AVEN_97060_1</name>
</gene>
<evidence type="ECO:0000313" key="1">
    <source>
        <dbReference type="EMBL" id="GBM89197.1"/>
    </source>
</evidence>